<dbReference type="EMBL" id="WVTA01000005">
    <property type="protein sequence ID" value="KAK3210284.1"/>
    <property type="molecule type" value="Genomic_DNA"/>
</dbReference>
<keyword evidence="5" id="KW-0732">Signal</keyword>
<gene>
    <name evidence="7" type="ORF">GRF29_44g2237488</name>
</gene>
<dbReference type="InterPro" id="IPR006680">
    <property type="entry name" value="Amidohydro-rel"/>
</dbReference>
<protein>
    <recommendedName>
        <fullName evidence="6">Amidohydrolase-related domain-containing protein</fullName>
    </recommendedName>
</protein>
<dbReference type="Pfam" id="PF01979">
    <property type="entry name" value="Amidohydro_1"/>
    <property type="match status" value="1"/>
</dbReference>
<dbReference type="InterPro" id="IPR011059">
    <property type="entry name" value="Metal-dep_hydrolase_composite"/>
</dbReference>
<comment type="caution">
    <text evidence="7">The sequence shown here is derived from an EMBL/GenBank/DDBJ whole genome shotgun (WGS) entry which is preliminary data.</text>
</comment>
<keyword evidence="3" id="KW-0378">Hydrolase</keyword>
<feature type="signal peptide" evidence="5">
    <location>
        <begin position="1"/>
        <end position="17"/>
    </location>
</feature>
<keyword evidence="2" id="KW-0479">Metal-binding</keyword>
<proteinExistence type="predicted"/>
<dbReference type="InterPro" id="IPR051607">
    <property type="entry name" value="Metallo-dep_hydrolases"/>
</dbReference>
<evidence type="ECO:0000313" key="7">
    <source>
        <dbReference type="EMBL" id="KAK3210284.1"/>
    </source>
</evidence>
<evidence type="ECO:0000259" key="6">
    <source>
        <dbReference type="Pfam" id="PF01979"/>
    </source>
</evidence>
<dbReference type="SUPFAM" id="SSF51556">
    <property type="entry name" value="Metallo-dependent hydrolases"/>
    <property type="match status" value="1"/>
</dbReference>
<organism evidence="7 8">
    <name type="scientific">Pseudopithomyces chartarum</name>
    <dbReference type="NCBI Taxonomy" id="1892770"/>
    <lineage>
        <taxon>Eukaryota</taxon>
        <taxon>Fungi</taxon>
        <taxon>Dikarya</taxon>
        <taxon>Ascomycota</taxon>
        <taxon>Pezizomycotina</taxon>
        <taxon>Dothideomycetes</taxon>
        <taxon>Pleosporomycetidae</taxon>
        <taxon>Pleosporales</taxon>
        <taxon>Massarineae</taxon>
        <taxon>Didymosphaeriaceae</taxon>
        <taxon>Pseudopithomyces</taxon>
    </lineage>
</organism>
<feature type="domain" description="Amidohydrolase-related" evidence="6">
    <location>
        <begin position="77"/>
        <end position="437"/>
    </location>
</feature>
<comment type="cofactor">
    <cofactor evidence="1">
        <name>Zn(2+)</name>
        <dbReference type="ChEBI" id="CHEBI:29105"/>
    </cofactor>
</comment>
<dbReference type="Proteomes" id="UP001280581">
    <property type="component" value="Unassembled WGS sequence"/>
</dbReference>
<dbReference type="PANTHER" id="PTHR11271:SF37">
    <property type="entry name" value="FAMILY PROTEIN, PUTATIVE (AFU_ORTHOLOGUE AFUA_4G00460)-RELATED"/>
    <property type="match status" value="1"/>
</dbReference>
<dbReference type="Gene3D" id="3.20.20.140">
    <property type="entry name" value="Metal-dependent hydrolases"/>
    <property type="match status" value="1"/>
</dbReference>
<reference evidence="7 8" key="1">
    <citation type="submission" date="2021-02" db="EMBL/GenBank/DDBJ databases">
        <title>Genome assembly of Pseudopithomyces chartarum.</title>
        <authorList>
            <person name="Jauregui R."/>
            <person name="Singh J."/>
            <person name="Voisey C."/>
        </authorList>
    </citation>
    <scope>NUCLEOTIDE SEQUENCE [LARGE SCALE GENOMIC DNA]</scope>
    <source>
        <strain evidence="7 8">AGR01</strain>
    </source>
</reference>
<dbReference type="AlphaFoldDB" id="A0AAN6M2Z9"/>
<dbReference type="GO" id="GO:0005829">
    <property type="term" value="C:cytosol"/>
    <property type="evidence" value="ECO:0007669"/>
    <property type="project" value="TreeGrafter"/>
</dbReference>
<accession>A0AAN6M2Z9</accession>
<dbReference type="Gene3D" id="2.30.40.10">
    <property type="entry name" value="Urease, subunit C, domain 1"/>
    <property type="match status" value="1"/>
</dbReference>
<evidence type="ECO:0000256" key="4">
    <source>
        <dbReference type="ARBA" id="ARBA00022833"/>
    </source>
</evidence>
<dbReference type="SUPFAM" id="SSF51338">
    <property type="entry name" value="Composite domain of metallo-dependent hydrolases"/>
    <property type="match status" value="2"/>
</dbReference>
<dbReference type="GO" id="GO:0019239">
    <property type="term" value="F:deaminase activity"/>
    <property type="evidence" value="ECO:0007669"/>
    <property type="project" value="TreeGrafter"/>
</dbReference>
<dbReference type="InterPro" id="IPR032466">
    <property type="entry name" value="Metal_Hydrolase"/>
</dbReference>
<keyword evidence="4" id="KW-0862">Zinc</keyword>
<evidence type="ECO:0000313" key="8">
    <source>
        <dbReference type="Proteomes" id="UP001280581"/>
    </source>
</evidence>
<dbReference type="PANTHER" id="PTHR11271">
    <property type="entry name" value="GUANINE DEAMINASE"/>
    <property type="match status" value="1"/>
</dbReference>
<dbReference type="GO" id="GO:0046872">
    <property type="term" value="F:metal ion binding"/>
    <property type="evidence" value="ECO:0007669"/>
    <property type="project" value="UniProtKB-KW"/>
</dbReference>
<feature type="chain" id="PRO_5042899087" description="Amidohydrolase-related domain-containing protein" evidence="5">
    <location>
        <begin position="18"/>
        <end position="497"/>
    </location>
</feature>
<evidence type="ECO:0000256" key="5">
    <source>
        <dbReference type="SAM" id="SignalP"/>
    </source>
</evidence>
<keyword evidence="8" id="KW-1185">Reference proteome</keyword>
<name>A0AAN6M2Z9_9PLEO</name>
<evidence type="ECO:0000256" key="1">
    <source>
        <dbReference type="ARBA" id="ARBA00001947"/>
    </source>
</evidence>
<evidence type="ECO:0000256" key="3">
    <source>
        <dbReference type="ARBA" id="ARBA00022801"/>
    </source>
</evidence>
<evidence type="ECO:0000256" key="2">
    <source>
        <dbReference type="ARBA" id="ARBA00022723"/>
    </source>
</evidence>
<sequence>MWSLVLLLSSVLAPVDAASLLFTDATIISYDFSTNHTQILRDSSLLVQGDRIVELYNGTTPSSYPNDTTVVNATGKIISPGFINTHHHLWQTGYKTLASNTTLAQYFQRYGEFGPSIQHMTAEDKYLAQIAGALELVNTGTTTILDHASGDSSEETEDSILQATLESGVRIFHAFSVHDLGTATNWTVDLQIQKLRSLATDPRLTNNSLVNLGLSFDAFPSAPKSQIEELWSIVRDNDLSLVTTHHLAGPYLNDNSPTLLDSLGWLNTSTPVIFSHSSFISSSDIHVLRQRNQYISATPESEMHYGHGNMYSHLIQDQASLGVDTHFTFSADMVQQARLWLQNLRLRLYEKVLKDLQVPWNNPMTTEQAFHLITRAGALALRRDDLGVIVPGAKADLAIFNADTPNLLGAEYDPVAAIILHSNTGDVEDVVVGGEFVKREGKILYEGYGEVKRRFRESARKIQRVWSEMEWENYWEDSLFLGVTEYGTAEEIDTQRG</sequence>